<organism evidence="3 4">
    <name type="scientific">Aspergillus granulosus</name>
    <dbReference type="NCBI Taxonomy" id="176169"/>
    <lineage>
        <taxon>Eukaryota</taxon>
        <taxon>Fungi</taxon>
        <taxon>Dikarya</taxon>
        <taxon>Ascomycota</taxon>
        <taxon>Pezizomycotina</taxon>
        <taxon>Eurotiomycetes</taxon>
        <taxon>Eurotiomycetidae</taxon>
        <taxon>Eurotiales</taxon>
        <taxon>Aspergillaceae</taxon>
        <taxon>Aspergillus</taxon>
        <taxon>Aspergillus subgen. Nidulantes</taxon>
    </lineage>
</organism>
<dbReference type="InterPro" id="IPR011008">
    <property type="entry name" value="Dimeric_a/b-barrel"/>
</dbReference>
<evidence type="ECO:0000256" key="1">
    <source>
        <dbReference type="SAM" id="SignalP"/>
    </source>
</evidence>
<accession>A0ABR4GS98</accession>
<dbReference type="InterPro" id="IPR007138">
    <property type="entry name" value="ABM_dom"/>
</dbReference>
<feature type="domain" description="ABM" evidence="2">
    <location>
        <begin position="31"/>
        <end position="105"/>
    </location>
</feature>
<feature type="chain" id="PRO_5046460768" description="ABM domain-containing protein" evidence="1">
    <location>
        <begin position="19"/>
        <end position="126"/>
    </location>
</feature>
<reference evidence="3 4" key="1">
    <citation type="submission" date="2024-07" db="EMBL/GenBank/DDBJ databases">
        <title>Section-level genome sequencing and comparative genomics of Aspergillus sections Usti and Cavernicolus.</title>
        <authorList>
            <consortium name="Lawrence Berkeley National Laboratory"/>
            <person name="Nybo J.L."/>
            <person name="Vesth T.C."/>
            <person name="Theobald S."/>
            <person name="Frisvad J.C."/>
            <person name="Larsen T.O."/>
            <person name="Kjaerboelling I."/>
            <person name="Rothschild-Mancinelli K."/>
            <person name="Lyhne E.K."/>
            <person name="Kogle M.E."/>
            <person name="Barry K."/>
            <person name="Clum A."/>
            <person name="Na H."/>
            <person name="Ledsgaard L."/>
            <person name="Lin J."/>
            <person name="Lipzen A."/>
            <person name="Kuo A."/>
            <person name="Riley R."/>
            <person name="Mondo S."/>
            <person name="Labutti K."/>
            <person name="Haridas S."/>
            <person name="Pangalinan J."/>
            <person name="Salamov A.A."/>
            <person name="Simmons B.A."/>
            <person name="Magnuson J.K."/>
            <person name="Chen J."/>
            <person name="Drula E."/>
            <person name="Henrissat B."/>
            <person name="Wiebenga A."/>
            <person name="Lubbers R.J."/>
            <person name="Gomes A.C."/>
            <person name="Makela M.R."/>
            <person name="Stajich J."/>
            <person name="Grigoriev I.V."/>
            <person name="Mortensen U.H."/>
            <person name="De Vries R.P."/>
            <person name="Baker S.E."/>
            <person name="Andersen M.R."/>
        </authorList>
    </citation>
    <scope>NUCLEOTIDE SEQUENCE [LARGE SCALE GENOMIC DNA]</scope>
    <source>
        <strain evidence="3 4">CBS 588.65</strain>
    </source>
</reference>
<keyword evidence="4" id="KW-1185">Reference proteome</keyword>
<evidence type="ECO:0000259" key="2">
    <source>
        <dbReference type="Pfam" id="PF03992"/>
    </source>
</evidence>
<evidence type="ECO:0000313" key="3">
    <source>
        <dbReference type="EMBL" id="KAL2801943.1"/>
    </source>
</evidence>
<protein>
    <recommendedName>
        <fullName evidence="2">ABM domain-containing protein</fullName>
    </recommendedName>
</protein>
<keyword evidence="1" id="KW-0732">Signal</keyword>
<dbReference type="Proteomes" id="UP001610334">
    <property type="component" value="Unassembled WGS sequence"/>
</dbReference>
<evidence type="ECO:0000313" key="4">
    <source>
        <dbReference type="Proteomes" id="UP001610334"/>
    </source>
</evidence>
<sequence>MRFFSTLTALTLAGSTVAQRLPQPGWNSPDPVTAVLTLTPKQGLTQQLEDYIRHGQNVTTTESAANTKFLWFKVTGKDQFVVIEQYTNQKAMFEWVAGPQHTELAKEFIPLADIFKSGVQSDMKLL</sequence>
<dbReference type="SUPFAM" id="SSF54909">
    <property type="entry name" value="Dimeric alpha+beta barrel"/>
    <property type="match status" value="1"/>
</dbReference>
<dbReference type="Gene3D" id="3.30.70.100">
    <property type="match status" value="1"/>
</dbReference>
<proteinExistence type="predicted"/>
<dbReference type="EMBL" id="JBFXLT010000222">
    <property type="protein sequence ID" value="KAL2801943.1"/>
    <property type="molecule type" value="Genomic_DNA"/>
</dbReference>
<dbReference type="Pfam" id="PF03992">
    <property type="entry name" value="ABM"/>
    <property type="match status" value="1"/>
</dbReference>
<comment type="caution">
    <text evidence="3">The sequence shown here is derived from an EMBL/GenBank/DDBJ whole genome shotgun (WGS) entry which is preliminary data.</text>
</comment>
<name>A0ABR4GS98_9EURO</name>
<gene>
    <name evidence="3" type="ORF">BJX63DRAFT_438323</name>
</gene>
<feature type="signal peptide" evidence="1">
    <location>
        <begin position="1"/>
        <end position="18"/>
    </location>
</feature>